<accession>A0A6B0GP03</accession>
<dbReference type="EMBL" id="WSZK01000036">
    <property type="protein sequence ID" value="MWG36542.1"/>
    <property type="molecule type" value="Genomic_DNA"/>
</dbReference>
<sequence>MAATRRTPRITDHSVLRYRMRVDPLATRHDVEAALAAATDPVPASLDHSEPDEVVRWNAAKQVGFAIAVEDAVCKTILLDFGGEGQ</sequence>
<dbReference type="AlphaFoldDB" id="A0A6B0GP03"/>
<dbReference type="Proteomes" id="UP000451471">
    <property type="component" value="Unassembled WGS sequence"/>
</dbReference>
<evidence type="ECO:0000313" key="2">
    <source>
        <dbReference type="Proteomes" id="UP000451471"/>
    </source>
</evidence>
<proteinExistence type="predicted"/>
<comment type="caution">
    <text evidence="1">The sequence shown here is derived from an EMBL/GenBank/DDBJ whole genome shotgun (WGS) entry which is preliminary data.</text>
</comment>
<dbReference type="RefSeq" id="WP_158206195.1">
    <property type="nucleotide sequence ID" value="NZ_WSZK01000036.1"/>
</dbReference>
<name>A0A6B0GP03_9EURY</name>
<protein>
    <submittedName>
        <fullName evidence="1">Uncharacterized protein</fullName>
    </submittedName>
</protein>
<keyword evidence="2" id="KW-1185">Reference proteome</keyword>
<organism evidence="1 2">
    <name type="scientific">Halomarina oriensis</name>
    <dbReference type="NCBI Taxonomy" id="671145"/>
    <lineage>
        <taxon>Archaea</taxon>
        <taxon>Methanobacteriati</taxon>
        <taxon>Methanobacteriota</taxon>
        <taxon>Stenosarchaea group</taxon>
        <taxon>Halobacteria</taxon>
        <taxon>Halobacteriales</taxon>
        <taxon>Natronomonadaceae</taxon>
        <taxon>Halomarina</taxon>
    </lineage>
</organism>
<reference evidence="1 2" key="1">
    <citation type="submission" date="2019-12" db="EMBL/GenBank/DDBJ databases">
        <title>Halocatena pleomorpha gen. nov. sp. nov., an extremely halophilic archaeon of family Halobacteriaceae isolated from saltpan soil.</title>
        <authorList>
            <person name="Pal Y."/>
            <person name="Verma A."/>
            <person name="Krishnamurthi S."/>
            <person name="Kumar P."/>
        </authorList>
    </citation>
    <scope>NUCLEOTIDE SEQUENCE [LARGE SCALE GENOMIC DNA]</scope>
    <source>
        <strain evidence="1 2">JCM 16495</strain>
    </source>
</reference>
<gene>
    <name evidence="1" type="ORF">GQS65_18965</name>
</gene>
<evidence type="ECO:0000313" key="1">
    <source>
        <dbReference type="EMBL" id="MWG36542.1"/>
    </source>
</evidence>